<organism evidence="1">
    <name type="scientific">Triticum aestivum</name>
    <name type="common">Wheat</name>
    <dbReference type="NCBI Taxonomy" id="4565"/>
    <lineage>
        <taxon>Eukaryota</taxon>
        <taxon>Viridiplantae</taxon>
        <taxon>Streptophyta</taxon>
        <taxon>Embryophyta</taxon>
        <taxon>Tracheophyta</taxon>
        <taxon>Spermatophyta</taxon>
        <taxon>Magnoliopsida</taxon>
        <taxon>Liliopsida</taxon>
        <taxon>Poales</taxon>
        <taxon>Poaceae</taxon>
        <taxon>BOP clade</taxon>
        <taxon>Pooideae</taxon>
        <taxon>Triticodae</taxon>
        <taxon>Triticeae</taxon>
        <taxon>Triticinae</taxon>
        <taxon>Triticum</taxon>
    </lineage>
</organism>
<reference evidence="1" key="1">
    <citation type="submission" date="2018-08" db="EMBL/GenBank/DDBJ databases">
        <authorList>
            <person name="Rossello M."/>
        </authorList>
    </citation>
    <scope>NUCLEOTIDE SEQUENCE [LARGE SCALE GENOMIC DNA]</scope>
    <source>
        <strain evidence="1">cv. Chinese Spring</strain>
    </source>
</reference>
<sequence>MPRPARTATMAAVRCAARSLGGSLLQRTQAAVAEEGRRLVPSRFMRSRQLSTKHAGKIPEELEPSEVDAQYKLARAKLGATLDKLEKEQADKTMLRLKSIGRAVDGVINGVVKLAAFCMVTAVAFGGEGVEAQAVTKGSQ</sequence>
<dbReference type="OrthoDB" id="628002at2759"/>
<dbReference type="RefSeq" id="XP_044425897.1">
    <property type="nucleotide sequence ID" value="XM_044569962.1"/>
</dbReference>
<dbReference type="AlphaFoldDB" id="A0A1D5RWM9"/>
<dbReference type="Gramene" id="TraesCLE_scaffold_099683_01G000100.1">
    <property type="protein sequence ID" value="TraesCLE_scaffold_099683_01G000100.1"/>
    <property type="gene ID" value="TraesCLE_scaffold_099683_01G000100"/>
</dbReference>
<dbReference type="EnsemblPlants" id="TraesCS1A02G274200.1">
    <property type="protein sequence ID" value="TraesCS1A02G274200.1"/>
    <property type="gene ID" value="TraesCS1A02G274200"/>
</dbReference>
<keyword evidence="3" id="KW-1185">Reference proteome</keyword>
<dbReference type="GeneID" id="123150128"/>
<protein>
    <submittedName>
        <fullName evidence="1">Uncharacterized protein</fullName>
    </submittedName>
</protein>
<dbReference type="Gramene" id="TraesCS1A03G0692700.1">
    <property type="protein sequence ID" value="TraesCS1A03G0692700.1.CDS"/>
    <property type="gene ID" value="TraesCS1A03G0692700"/>
</dbReference>
<dbReference type="Gramene" id="TraesCS1A02G274200.1">
    <property type="protein sequence ID" value="TraesCS1A02G274200.1"/>
    <property type="gene ID" value="TraesCS1A02G274200"/>
</dbReference>
<dbReference type="Gramene" id="TraesRN1A0100737900.1">
    <property type="protein sequence ID" value="TraesRN1A0100737900.1"/>
    <property type="gene ID" value="TraesRN1A0100737900"/>
</dbReference>
<dbReference type="Gramene" id="TraesCS1A02G274100.1">
    <property type="protein sequence ID" value="TraesCS1A02G274100.1"/>
    <property type="gene ID" value="TraesCS1A02G274100"/>
</dbReference>
<proteinExistence type="predicted"/>
<evidence type="ECO:0000313" key="2">
    <source>
        <dbReference type="EnsemblPlants" id="TraesCS1A02G274200.1"/>
    </source>
</evidence>
<reference evidence="1" key="2">
    <citation type="submission" date="2018-10" db="UniProtKB">
        <authorList>
            <consortium name="EnsemblPlants"/>
        </authorList>
    </citation>
    <scope>IDENTIFICATION</scope>
</reference>
<dbReference type="Gramene" id="TraesPARA_EIv1.0_0037290.1">
    <property type="protein sequence ID" value="TraesPARA_EIv1.0_0037290.1.CDS"/>
    <property type="gene ID" value="TraesPARA_EIv1.0_0037290"/>
</dbReference>
<dbReference type="Proteomes" id="UP000019116">
    <property type="component" value="Chromosome 1A"/>
</dbReference>
<dbReference type="Gramene" id="TraesCAD_scaffold_242739_01G000100.1">
    <property type="protein sequence ID" value="TraesCAD_scaffold_242739_01G000100.1"/>
    <property type="gene ID" value="TraesCAD_scaffold_242739_01G000100"/>
</dbReference>
<accession>A0A1D5RWM9</accession>
<evidence type="ECO:0000313" key="1">
    <source>
        <dbReference type="EnsemblPlants" id="TraesCS1A02G274100.1"/>
    </source>
</evidence>
<evidence type="ECO:0000313" key="3">
    <source>
        <dbReference type="Proteomes" id="UP000019116"/>
    </source>
</evidence>
<gene>
    <name evidence="2" type="primary">LOC123150128</name>
</gene>
<dbReference type="Gramene" id="TraesROB_scaffold_067944_01G000100.1">
    <property type="protein sequence ID" value="TraesROB_scaffold_067944_01G000100.1"/>
    <property type="gene ID" value="TraesROB_scaffold_067944_01G000100"/>
</dbReference>
<dbReference type="KEGG" id="taes:123150128"/>
<dbReference type="PaxDb" id="4565-Traes_1DL_616F3595C.1"/>
<name>A0A1D5RWM9_WHEAT</name>
<dbReference type="EnsemblPlants" id="TraesCS1A02G274100.1">
    <property type="protein sequence ID" value="TraesCS1A02G274100.1"/>
    <property type="gene ID" value="TraesCS1A02G274100"/>
</dbReference>
<dbReference type="Gramene" id="TraesPARA_EIv1.0_0037300.1">
    <property type="protein sequence ID" value="TraesPARA_EIv1.0_0037300.1.CDS"/>
    <property type="gene ID" value="TraesPARA_EIv1.0_0037300"/>
</dbReference>
<dbReference type="Gramene" id="TraesCS1A03G0692600.1">
    <property type="protein sequence ID" value="TraesCS1A03G0692600.1.CDS"/>
    <property type="gene ID" value="TraesCS1A03G0692600"/>
</dbReference>